<sequence>MNRLTFRNDGLGWFYLGLCILVLGALYFSGSANSQDTVTALSVLGVLALPLGLLSRLTVAVGSERLSVWLGPGLLRRNYPTREIVGIARADLPFTPFTVGLRLTPRGWLYSIGGREFTEVLFADGSHLLIGTDNAAQTEDFLRGSLS</sequence>
<keyword evidence="1" id="KW-0812">Transmembrane</keyword>
<dbReference type="EMBL" id="JACHFN010000002">
    <property type="protein sequence ID" value="MBB5233465.1"/>
    <property type="molecule type" value="Genomic_DNA"/>
</dbReference>
<dbReference type="Proteomes" id="UP000525389">
    <property type="component" value="Unassembled WGS sequence"/>
</dbReference>
<organism evidence="2 3">
    <name type="scientific">Deinococcus budaensis</name>
    <dbReference type="NCBI Taxonomy" id="1665626"/>
    <lineage>
        <taxon>Bacteria</taxon>
        <taxon>Thermotogati</taxon>
        <taxon>Deinococcota</taxon>
        <taxon>Deinococci</taxon>
        <taxon>Deinococcales</taxon>
        <taxon>Deinococcaceae</taxon>
        <taxon>Deinococcus</taxon>
    </lineage>
</organism>
<gene>
    <name evidence="2" type="ORF">HNQ09_000882</name>
</gene>
<protein>
    <recommendedName>
        <fullName evidence="4">Bacterial Pleckstrin homology domain-containing protein</fullName>
    </recommendedName>
</protein>
<reference evidence="2 3" key="1">
    <citation type="submission" date="2020-08" db="EMBL/GenBank/DDBJ databases">
        <title>Genomic Encyclopedia of Type Strains, Phase IV (KMG-IV): sequencing the most valuable type-strain genomes for metagenomic binning, comparative biology and taxonomic classification.</title>
        <authorList>
            <person name="Goeker M."/>
        </authorList>
    </citation>
    <scope>NUCLEOTIDE SEQUENCE [LARGE SCALE GENOMIC DNA]</scope>
    <source>
        <strain evidence="2 3">DSM 101791</strain>
    </source>
</reference>
<name>A0A7W8LPE9_9DEIO</name>
<comment type="caution">
    <text evidence="2">The sequence shown here is derived from an EMBL/GenBank/DDBJ whole genome shotgun (WGS) entry which is preliminary data.</text>
</comment>
<accession>A0A7W8LPE9</accession>
<dbReference type="AlphaFoldDB" id="A0A7W8LPE9"/>
<feature type="transmembrane region" description="Helical" evidence="1">
    <location>
        <begin position="12"/>
        <end position="32"/>
    </location>
</feature>
<evidence type="ECO:0000313" key="2">
    <source>
        <dbReference type="EMBL" id="MBB5233465.1"/>
    </source>
</evidence>
<feature type="transmembrane region" description="Helical" evidence="1">
    <location>
        <begin position="38"/>
        <end position="59"/>
    </location>
</feature>
<keyword evidence="1" id="KW-0472">Membrane</keyword>
<evidence type="ECO:0008006" key="4">
    <source>
        <dbReference type="Google" id="ProtNLM"/>
    </source>
</evidence>
<keyword evidence="3" id="KW-1185">Reference proteome</keyword>
<evidence type="ECO:0000256" key="1">
    <source>
        <dbReference type="SAM" id="Phobius"/>
    </source>
</evidence>
<keyword evidence="1" id="KW-1133">Transmembrane helix</keyword>
<evidence type="ECO:0000313" key="3">
    <source>
        <dbReference type="Proteomes" id="UP000525389"/>
    </source>
</evidence>
<dbReference type="RefSeq" id="WP_184025937.1">
    <property type="nucleotide sequence ID" value="NZ_JACHFN010000002.1"/>
</dbReference>
<proteinExistence type="predicted"/>